<protein>
    <submittedName>
        <fullName evidence="1">DNase I-like protein</fullName>
    </submittedName>
</protein>
<name>A0ACB8R2D7_9AGAM</name>
<comment type="caution">
    <text evidence="1">The sequence shown here is derived from an EMBL/GenBank/DDBJ whole genome shotgun (WGS) entry which is preliminary data.</text>
</comment>
<organism evidence="1 2">
    <name type="scientific">Auriscalpium vulgare</name>
    <dbReference type="NCBI Taxonomy" id="40419"/>
    <lineage>
        <taxon>Eukaryota</taxon>
        <taxon>Fungi</taxon>
        <taxon>Dikarya</taxon>
        <taxon>Basidiomycota</taxon>
        <taxon>Agaricomycotina</taxon>
        <taxon>Agaricomycetes</taxon>
        <taxon>Russulales</taxon>
        <taxon>Auriscalpiaceae</taxon>
        <taxon>Auriscalpium</taxon>
    </lineage>
</organism>
<keyword evidence="2" id="KW-1185">Reference proteome</keyword>
<dbReference type="EMBL" id="MU276576">
    <property type="protein sequence ID" value="KAI0038163.1"/>
    <property type="molecule type" value="Genomic_DNA"/>
</dbReference>
<reference evidence="1" key="2">
    <citation type="journal article" date="2022" name="New Phytol.">
        <title>Evolutionary transition to the ectomycorrhizal habit in the genomes of a hyperdiverse lineage of mushroom-forming fungi.</title>
        <authorList>
            <person name="Looney B."/>
            <person name="Miyauchi S."/>
            <person name="Morin E."/>
            <person name="Drula E."/>
            <person name="Courty P.E."/>
            <person name="Kohler A."/>
            <person name="Kuo A."/>
            <person name="LaButti K."/>
            <person name="Pangilinan J."/>
            <person name="Lipzen A."/>
            <person name="Riley R."/>
            <person name="Andreopoulos W."/>
            <person name="He G."/>
            <person name="Johnson J."/>
            <person name="Nolan M."/>
            <person name="Tritt A."/>
            <person name="Barry K.W."/>
            <person name="Grigoriev I.V."/>
            <person name="Nagy L.G."/>
            <person name="Hibbett D."/>
            <person name="Henrissat B."/>
            <person name="Matheny P.B."/>
            <person name="Labbe J."/>
            <person name="Martin F.M."/>
        </authorList>
    </citation>
    <scope>NUCLEOTIDE SEQUENCE</scope>
    <source>
        <strain evidence="1">FP105234-sp</strain>
    </source>
</reference>
<dbReference type="Proteomes" id="UP000814033">
    <property type="component" value="Unassembled WGS sequence"/>
</dbReference>
<proteinExistence type="predicted"/>
<sequence>MVEEYEGGAAPPVLSPQRRDNTPPGTHEAHTPAPHEPTQTNNPRRHQTKDKKTVKAHVKIGTQNINGRTFHTKKGGSRSIWPEINRAIREQRLGILAIQESHLTEADLAETQQRYGKSLSMENSPLPENPSGSAGVAFILNKALIRTDDFSTTEVIPGRALILRINWNGREELTLLNVYAPNHPNLHPPFWALLTSELNRLGITDIDYALGDTNVAEDARDRSPPHPDDERAVTALKDFRREFGLLDAWRDTYPRTKAFTYRHNRGATKSRIDRIYTSERRAREAYEWSFTPKAIPSDHDLVAVKHAMGDAPEIGEGRWTLPLFLTTDKSMLDKLETLGIELQSKLDGAFPDREKENPQKLWYHFKWKVQDIGRETAGLSINRINSKLKTLRQNLIIITRNKDFDKDEDLRVTEALIVQEIDHLERKRRSASQRAAQARWQVKGESVGKYWSRAN</sequence>
<feature type="non-terminal residue" evidence="1">
    <location>
        <position position="455"/>
    </location>
</feature>
<evidence type="ECO:0000313" key="2">
    <source>
        <dbReference type="Proteomes" id="UP000814033"/>
    </source>
</evidence>
<accession>A0ACB8R2D7</accession>
<gene>
    <name evidence="1" type="ORF">FA95DRAFT_1506018</name>
</gene>
<reference evidence="1" key="1">
    <citation type="submission" date="2021-02" db="EMBL/GenBank/DDBJ databases">
        <authorList>
            <consortium name="DOE Joint Genome Institute"/>
            <person name="Ahrendt S."/>
            <person name="Looney B.P."/>
            <person name="Miyauchi S."/>
            <person name="Morin E."/>
            <person name="Drula E."/>
            <person name="Courty P.E."/>
            <person name="Chicoki N."/>
            <person name="Fauchery L."/>
            <person name="Kohler A."/>
            <person name="Kuo A."/>
            <person name="Labutti K."/>
            <person name="Pangilinan J."/>
            <person name="Lipzen A."/>
            <person name="Riley R."/>
            <person name="Andreopoulos W."/>
            <person name="He G."/>
            <person name="Johnson J."/>
            <person name="Barry K.W."/>
            <person name="Grigoriev I.V."/>
            <person name="Nagy L."/>
            <person name="Hibbett D."/>
            <person name="Henrissat B."/>
            <person name="Matheny P.B."/>
            <person name="Labbe J."/>
            <person name="Martin F."/>
        </authorList>
    </citation>
    <scope>NUCLEOTIDE SEQUENCE</scope>
    <source>
        <strain evidence="1">FP105234-sp</strain>
    </source>
</reference>
<evidence type="ECO:0000313" key="1">
    <source>
        <dbReference type="EMBL" id="KAI0038163.1"/>
    </source>
</evidence>